<feature type="compositionally biased region" description="Basic and acidic residues" evidence="1">
    <location>
        <begin position="39"/>
        <end position="49"/>
    </location>
</feature>
<evidence type="ECO:0000256" key="1">
    <source>
        <dbReference type="SAM" id="MobiDB-lite"/>
    </source>
</evidence>
<dbReference type="EMBL" id="CP045907">
    <property type="protein sequence ID" value="QQP35514.1"/>
    <property type="molecule type" value="Genomic_DNA"/>
</dbReference>
<dbReference type="Proteomes" id="UP000595437">
    <property type="component" value="Chromosome 18"/>
</dbReference>
<evidence type="ECO:0000313" key="3">
    <source>
        <dbReference type="Proteomes" id="UP000595437"/>
    </source>
</evidence>
<organism evidence="2 3">
    <name type="scientific">Caligus rogercresseyi</name>
    <name type="common">Sea louse</name>
    <dbReference type="NCBI Taxonomy" id="217165"/>
    <lineage>
        <taxon>Eukaryota</taxon>
        <taxon>Metazoa</taxon>
        <taxon>Ecdysozoa</taxon>
        <taxon>Arthropoda</taxon>
        <taxon>Crustacea</taxon>
        <taxon>Multicrustacea</taxon>
        <taxon>Hexanauplia</taxon>
        <taxon>Copepoda</taxon>
        <taxon>Siphonostomatoida</taxon>
        <taxon>Caligidae</taxon>
        <taxon>Caligus</taxon>
    </lineage>
</organism>
<dbReference type="OrthoDB" id="10251209at2759"/>
<evidence type="ECO:0000313" key="2">
    <source>
        <dbReference type="EMBL" id="QQP35514.1"/>
    </source>
</evidence>
<protein>
    <submittedName>
        <fullName evidence="2">Uncharacterized protein</fullName>
    </submittedName>
</protein>
<proteinExistence type="predicted"/>
<dbReference type="AlphaFoldDB" id="A0A7T8JUZ4"/>
<keyword evidence="3" id="KW-1185">Reference proteome</keyword>
<feature type="region of interest" description="Disordered" evidence="1">
    <location>
        <begin position="26"/>
        <end position="49"/>
    </location>
</feature>
<gene>
    <name evidence="2" type="ORF">FKW44_023761</name>
</gene>
<reference evidence="3" key="1">
    <citation type="submission" date="2021-01" db="EMBL/GenBank/DDBJ databases">
        <title>Caligus Genome Assembly.</title>
        <authorList>
            <person name="Gallardo-Escarate C."/>
        </authorList>
    </citation>
    <scope>NUCLEOTIDE SEQUENCE [LARGE SCALE GENOMIC DNA]</scope>
</reference>
<sequence>MRVEVPPTRQNSVFIGGAILANIMKDRDDSGSSSRTMRKKESYRIESIL</sequence>
<name>A0A7T8JUZ4_CALRO</name>
<accession>A0A7T8JUZ4</accession>